<evidence type="ECO:0000313" key="2">
    <source>
        <dbReference type="Proteomes" id="UP000789375"/>
    </source>
</evidence>
<protein>
    <submittedName>
        <fullName evidence="1">2341_t:CDS:1</fullName>
    </submittedName>
</protein>
<keyword evidence="2" id="KW-1185">Reference proteome</keyword>
<comment type="caution">
    <text evidence="1">The sequence shown here is derived from an EMBL/GenBank/DDBJ whole genome shotgun (WGS) entry which is preliminary data.</text>
</comment>
<proteinExistence type="predicted"/>
<gene>
    <name evidence="1" type="ORF">FMOSSE_LOCUS3478</name>
</gene>
<organism evidence="1 2">
    <name type="scientific">Funneliformis mosseae</name>
    <name type="common">Endomycorrhizal fungus</name>
    <name type="synonym">Glomus mosseae</name>
    <dbReference type="NCBI Taxonomy" id="27381"/>
    <lineage>
        <taxon>Eukaryota</taxon>
        <taxon>Fungi</taxon>
        <taxon>Fungi incertae sedis</taxon>
        <taxon>Mucoromycota</taxon>
        <taxon>Glomeromycotina</taxon>
        <taxon>Glomeromycetes</taxon>
        <taxon>Glomerales</taxon>
        <taxon>Glomeraceae</taxon>
        <taxon>Funneliformis</taxon>
    </lineage>
</organism>
<dbReference type="EMBL" id="CAJVPP010000521">
    <property type="protein sequence ID" value="CAG8489949.1"/>
    <property type="molecule type" value="Genomic_DNA"/>
</dbReference>
<reference evidence="1" key="1">
    <citation type="submission" date="2021-06" db="EMBL/GenBank/DDBJ databases">
        <authorList>
            <person name="Kallberg Y."/>
            <person name="Tangrot J."/>
            <person name="Rosling A."/>
        </authorList>
    </citation>
    <scope>NUCLEOTIDE SEQUENCE</scope>
    <source>
        <strain evidence="1">87-6 pot B 2015</strain>
    </source>
</reference>
<evidence type="ECO:0000313" key="1">
    <source>
        <dbReference type="EMBL" id="CAG8489949.1"/>
    </source>
</evidence>
<dbReference type="Proteomes" id="UP000789375">
    <property type="component" value="Unassembled WGS sequence"/>
</dbReference>
<dbReference type="AlphaFoldDB" id="A0A9N8WK40"/>
<sequence length="46" mass="5323">MSSLKSTKRIYTSLTKLQSIEDNSIYTTFKCSHQVKVFLVNEVLKI</sequence>
<accession>A0A9N8WK40</accession>
<name>A0A9N8WK40_FUNMO</name>